<dbReference type="PROSITE" id="PS50112">
    <property type="entry name" value="PAS"/>
    <property type="match status" value="1"/>
</dbReference>
<evidence type="ECO:0000256" key="8">
    <source>
        <dbReference type="ARBA" id="ARBA00022840"/>
    </source>
</evidence>
<keyword evidence="7" id="KW-0378">Hydrolase</keyword>
<evidence type="ECO:0000259" key="16">
    <source>
        <dbReference type="PROSITE" id="PS50112"/>
    </source>
</evidence>
<dbReference type="EMBL" id="CP030074">
    <property type="protein sequence ID" value="AWW43047.1"/>
    <property type="molecule type" value="Genomic_DNA"/>
</dbReference>
<keyword evidence="10" id="KW-0904">Protein phosphatase</keyword>
<keyword evidence="11" id="KW-0464">Manganese</keyword>
<dbReference type="InterPro" id="IPR035965">
    <property type="entry name" value="PAS-like_dom_sf"/>
</dbReference>
<dbReference type="InterPro" id="IPR013656">
    <property type="entry name" value="PAS_4"/>
</dbReference>
<keyword evidence="4" id="KW-0479">Metal-binding</keyword>
<comment type="catalytic activity">
    <reaction evidence="12">
        <text>O-phospho-L-seryl-[protein] + H2O = L-seryl-[protein] + phosphate</text>
        <dbReference type="Rhea" id="RHEA:20629"/>
        <dbReference type="Rhea" id="RHEA-COMP:9863"/>
        <dbReference type="Rhea" id="RHEA-COMP:11604"/>
        <dbReference type="ChEBI" id="CHEBI:15377"/>
        <dbReference type="ChEBI" id="CHEBI:29999"/>
        <dbReference type="ChEBI" id="CHEBI:43474"/>
        <dbReference type="ChEBI" id="CHEBI:83421"/>
        <dbReference type="EC" id="3.1.3.16"/>
    </reaction>
</comment>
<evidence type="ECO:0000256" key="1">
    <source>
        <dbReference type="ARBA" id="ARBA00013081"/>
    </source>
</evidence>
<dbReference type="Pfam" id="PF08448">
    <property type="entry name" value="PAS_4"/>
    <property type="match status" value="1"/>
</dbReference>
<dbReference type="PANTHER" id="PTHR43156:SF2">
    <property type="entry name" value="STAGE II SPORULATION PROTEIN E"/>
    <property type="match status" value="1"/>
</dbReference>
<evidence type="ECO:0000256" key="3">
    <source>
        <dbReference type="ARBA" id="ARBA00022679"/>
    </source>
</evidence>
<dbReference type="InterPro" id="IPR036457">
    <property type="entry name" value="PPM-type-like_dom_sf"/>
</dbReference>
<evidence type="ECO:0000256" key="7">
    <source>
        <dbReference type="ARBA" id="ARBA00022801"/>
    </source>
</evidence>
<evidence type="ECO:0000256" key="13">
    <source>
        <dbReference type="ARBA" id="ARBA00056274"/>
    </source>
</evidence>
<keyword evidence="5" id="KW-0547">Nucleotide-binding</keyword>
<dbReference type="EC" id="3.1.3.16" evidence="1"/>
<proteinExistence type="predicted"/>
<dbReference type="Proteomes" id="UP000249616">
    <property type="component" value="Plasmid unnamed1"/>
</dbReference>
<dbReference type="AlphaFoldDB" id="A0A2Z4JDI8"/>
<keyword evidence="18" id="KW-1185">Reference proteome</keyword>
<sequence>MRGVADDGASPPSGRAELDRLLGLTVRDAGAHAAALFLLTPDRKALRLEVTAGIPAEYLTPWLGIGLTSHVPVAEAARERRLLWFSRTEELARRYPRTAIALPYDYAMAAAPILTGITVWGTLLLLWPSADTAGPIGTNPRRVDSACRRIGWLLRDATAAGRPVTAAALPRTLPWLPAREREPAEALAAADYVERLPEGSCSLDLSGRITFISATAADLLGRSVTDLIGRRPWQAVSWSDENTFEDRHRAAVVSRQPGSFTSLIPPDRWLAFDLYPDPSGVSVRITPTDPVPAPPGVPAEARVPRGGPVRVGELHQVVHLAAALSEAVGMCDVVELVATDILPAFDAQTLALFEAEEGRLRVVGCRGHNPRPLELVDGAALTTPTPEAEVLAGGVPTFYASAEELALAHPRAVLPEGLHAWAFLPLVASGRPVGMCVLAFDRPHAFPDSQRIILTALAGLIAQALERARLYDTSKELAQALQAALLPDSLPDLPGLDVAARYLPSVRGMDIGGDFYDLVRVDDTTAAAVIGDVQGHNVTAAALMGRTRPALRSHAATGATPAQALAQANRQLVDMDSDRFVSCLCAQLDLAHGRAVLATAGHPPPILRHPDGHTEVLRLPPGLLLGIDRDADYPTTEITLESGTVLALYTDGLVETPGVDLDDSMDGLATRLAQAPPQPMDRLATDLIDHAKRTGPRTDDIALLLMRLVVAGQVLPTRGCGAVAERPRGGASTHRPC</sequence>
<dbReference type="SUPFAM" id="SSF81606">
    <property type="entry name" value="PP2C-like"/>
    <property type="match status" value="1"/>
</dbReference>
<gene>
    <name evidence="17" type="ORF">DN051_41160</name>
</gene>
<keyword evidence="17" id="KW-0614">Plasmid</keyword>
<dbReference type="PANTHER" id="PTHR43156">
    <property type="entry name" value="STAGE II SPORULATION PROTEIN E-RELATED"/>
    <property type="match status" value="1"/>
</dbReference>
<dbReference type="Pfam" id="PF13185">
    <property type="entry name" value="GAF_2"/>
    <property type="match status" value="1"/>
</dbReference>
<dbReference type="GO" id="GO:0005524">
    <property type="term" value="F:ATP binding"/>
    <property type="evidence" value="ECO:0007669"/>
    <property type="project" value="UniProtKB-KW"/>
</dbReference>
<dbReference type="FunFam" id="3.60.40.10:FF:000005">
    <property type="entry name" value="Serine/threonine protein phosphatase"/>
    <property type="match status" value="1"/>
</dbReference>
<keyword evidence="6" id="KW-0418">Kinase</keyword>
<keyword evidence="3" id="KW-0808">Transferase</keyword>
<evidence type="ECO:0000256" key="12">
    <source>
        <dbReference type="ARBA" id="ARBA00047761"/>
    </source>
</evidence>
<organism evidence="17 18">
    <name type="scientific">Streptomyces cadmiisoli</name>
    <dbReference type="NCBI Taxonomy" id="2184053"/>
    <lineage>
        <taxon>Bacteria</taxon>
        <taxon>Bacillati</taxon>
        <taxon>Actinomycetota</taxon>
        <taxon>Actinomycetes</taxon>
        <taxon>Kitasatosporales</taxon>
        <taxon>Streptomycetaceae</taxon>
        <taxon>Streptomyces</taxon>
        <taxon>Streptomyces aurantiacus group</taxon>
    </lineage>
</organism>
<dbReference type="SMART" id="SM00091">
    <property type="entry name" value="PAS"/>
    <property type="match status" value="1"/>
</dbReference>
<name>A0A2Z4JDI8_9ACTN</name>
<dbReference type="GO" id="GO:0016301">
    <property type="term" value="F:kinase activity"/>
    <property type="evidence" value="ECO:0007669"/>
    <property type="project" value="UniProtKB-KW"/>
</dbReference>
<evidence type="ECO:0000256" key="6">
    <source>
        <dbReference type="ARBA" id="ARBA00022777"/>
    </source>
</evidence>
<geneLocation type="plasmid" evidence="17 18">
    <name>unnamed1</name>
</geneLocation>
<comment type="function">
    <text evidence="13">Primarily acts as an independent SigF regulator that is sensitive to the osmosensory signal, mediating the cross talk of PknD with the SigF regulon. Possesses both phosphatase and kinase activities. The kinase domain functions as a classic anti-sigma factor-like kinase to phosphorylate the anti-anti-sigma factor domain at the canonical regulatory site, and the phosphatase domain antagonizes this activity.</text>
</comment>
<dbReference type="InterPro" id="IPR003018">
    <property type="entry name" value="GAF"/>
</dbReference>
<dbReference type="GO" id="GO:0046872">
    <property type="term" value="F:metal ion binding"/>
    <property type="evidence" value="ECO:0007669"/>
    <property type="project" value="UniProtKB-KW"/>
</dbReference>
<accession>A0A2Z4JDI8</accession>
<dbReference type="SMART" id="SM00331">
    <property type="entry name" value="PP2C_SIG"/>
    <property type="match status" value="1"/>
</dbReference>
<evidence type="ECO:0000256" key="15">
    <source>
        <dbReference type="ARBA" id="ARBA00081350"/>
    </source>
</evidence>
<dbReference type="Pfam" id="PF07228">
    <property type="entry name" value="SpoIIE"/>
    <property type="match status" value="1"/>
</dbReference>
<keyword evidence="9" id="KW-0460">Magnesium</keyword>
<evidence type="ECO:0000256" key="11">
    <source>
        <dbReference type="ARBA" id="ARBA00023211"/>
    </source>
</evidence>
<dbReference type="RefSeq" id="WP_112442937.1">
    <property type="nucleotide sequence ID" value="NZ_CP030074.1"/>
</dbReference>
<dbReference type="InterPro" id="IPR052016">
    <property type="entry name" value="Bact_Sigma-Reg"/>
</dbReference>
<dbReference type="SMART" id="SM00065">
    <property type="entry name" value="GAF"/>
    <property type="match status" value="1"/>
</dbReference>
<dbReference type="SUPFAM" id="SSF55785">
    <property type="entry name" value="PYP-like sensor domain (PAS domain)"/>
    <property type="match status" value="1"/>
</dbReference>
<dbReference type="GO" id="GO:0004722">
    <property type="term" value="F:protein serine/threonine phosphatase activity"/>
    <property type="evidence" value="ECO:0007669"/>
    <property type="project" value="UniProtKB-EC"/>
</dbReference>
<dbReference type="InterPro" id="IPR000014">
    <property type="entry name" value="PAS"/>
</dbReference>
<dbReference type="Gene3D" id="3.60.40.10">
    <property type="entry name" value="PPM-type phosphatase domain"/>
    <property type="match status" value="1"/>
</dbReference>
<evidence type="ECO:0000256" key="5">
    <source>
        <dbReference type="ARBA" id="ARBA00022741"/>
    </source>
</evidence>
<dbReference type="Gene3D" id="3.30.450.40">
    <property type="match status" value="2"/>
</dbReference>
<evidence type="ECO:0000256" key="9">
    <source>
        <dbReference type="ARBA" id="ARBA00022842"/>
    </source>
</evidence>
<keyword evidence="2" id="KW-0597">Phosphoprotein</keyword>
<reference evidence="18" key="1">
    <citation type="submission" date="2018-06" db="EMBL/GenBank/DDBJ databases">
        <authorList>
            <person name="Li K."/>
        </authorList>
    </citation>
    <scope>NUCLEOTIDE SEQUENCE [LARGE SCALE GENOMIC DNA]</scope>
    <source>
        <strain evidence="18">ZFG47</strain>
        <plasmid evidence="18">unnamed1</plasmid>
    </source>
</reference>
<keyword evidence="8" id="KW-0067">ATP-binding</keyword>
<dbReference type="KEGG" id="scad:DN051_41160"/>
<evidence type="ECO:0000313" key="17">
    <source>
        <dbReference type="EMBL" id="AWW43047.1"/>
    </source>
</evidence>
<dbReference type="InterPro" id="IPR029016">
    <property type="entry name" value="GAF-like_dom_sf"/>
</dbReference>
<dbReference type="SUPFAM" id="SSF55781">
    <property type="entry name" value="GAF domain-like"/>
    <property type="match status" value="2"/>
</dbReference>
<evidence type="ECO:0000256" key="14">
    <source>
        <dbReference type="ARBA" id="ARBA00075117"/>
    </source>
</evidence>
<dbReference type="Gene3D" id="3.30.450.20">
    <property type="entry name" value="PAS domain"/>
    <property type="match status" value="1"/>
</dbReference>
<protein>
    <recommendedName>
        <fullName evidence="1">protein-serine/threonine phosphatase</fullName>
        <ecNumber evidence="1">3.1.3.16</ecNumber>
    </recommendedName>
    <alternativeName>
        <fullName evidence="15">Protein-serine/threonine phosphatase</fullName>
    </alternativeName>
    <alternativeName>
        <fullName evidence="14">Serine/threonine-protein kinase</fullName>
    </alternativeName>
</protein>
<evidence type="ECO:0000256" key="4">
    <source>
        <dbReference type="ARBA" id="ARBA00022723"/>
    </source>
</evidence>
<dbReference type="CDD" id="cd00130">
    <property type="entry name" value="PAS"/>
    <property type="match status" value="1"/>
</dbReference>
<evidence type="ECO:0000313" key="18">
    <source>
        <dbReference type="Proteomes" id="UP000249616"/>
    </source>
</evidence>
<evidence type="ECO:0000256" key="10">
    <source>
        <dbReference type="ARBA" id="ARBA00022912"/>
    </source>
</evidence>
<evidence type="ECO:0000256" key="2">
    <source>
        <dbReference type="ARBA" id="ARBA00022553"/>
    </source>
</evidence>
<feature type="domain" description="PAS" evidence="16">
    <location>
        <begin position="193"/>
        <end position="230"/>
    </location>
</feature>
<dbReference type="InterPro" id="IPR001932">
    <property type="entry name" value="PPM-type_phosphatase-like_dom"/>
</dbReference>